<evidence type="ECO:0000313" key="2">
    <source>
        <dbReference type="Proteomes" id="UP000722989"/>
    </source>
</evidence>
<gene>
    <name evidence="1" type="ORF">HC031_20990</name>
</gene>
<dbReference type="Proteomes" id="UP000722989">
    <property type="component" value="Unassembled WGS sequence"/>
</dbReference>
<protein>
    <submittedName>
        <fullName evidence="1">Uncharacterized protein</fullName>
    </submittedName>
</protein>
<organism evidence="1 2">
    <name type="scientific">Planosporangium thailandense</name>
    <dbReference type="NCBI Taxonomy" id="765197"/>
    <lineage>
        <taxon>Bacteria</taxon>
        <taxon>Bacillati</taxon>
        <taxon>Actinomycetota</taxon>
        <taxon>Actinomycetes</taxon>
        <taxon>Micromonosporales</taxon>
        <taxon>Micromonosporaceae</taxon>
        <taxon>Planosporangium</taxon>
    </lineage>
</organism>
<keyword evidence="2" id="KW-1185">Reference proteome</keyword>
<dbReference type="EMBL" id="JAATVY010000016">
    <property type="protein sequence ID" value="NJC72174.1"/>
    <property type="molecule type" value="Genomic_DNA"/>
</dbReference>
<proteinExistence type="predicted"/>
<reference evidence="1 2" key="1">
    <citation type="submission" date="2020-03" db="EMBL/GenBank/DDBJ databases">
        <title>WGS of the type strain of Planosporangium spp.</title>
        <authorList>
            <person name="Thawai C."/>
        </authorList>
    </citation>
    <scope>NUCLEOTIDE SEQUENCE [LARGE SCALE GENOMIC DNA]</scope>
    <source>
        <strain evidence="1 2">TBRC 5610</strain>
    </source>
</reference>
<name>A0ABX0Y474_9ACTN</name>
<comment type="caution">
    <text evidence="1">The sequence shown here is derived from an EMBL/GenBank/DDBJ whole genome shotgun (WGS) entry which is preliminary data.</text>
</comment>
<evidence type="ECO:0000313" key="1">
    <source>
        <dbReference type="EMBL" id="NJC72174.1"/>
    </source>
</evidence>
<dbReference type="RefSeq" id="WP_167927079.1">
    <property type="nucleotide sequence ID" value="NZ_JAATVY010000016.1"/>
</dbReference>
<sequence>MSEDPQFHTVYLPDNYPKTTDAAVRYAPVTLTGRPVGYVWAAVTDDAGGFVGLGSSGADGFNAHVGWVARFRWAKANNVSPLHVLRHFAGLKEDERAGYVPDGAEQEAPSLDALKAVAAAG</sequence>
<accession>A0ABX0Y474</accession>